<keyword evidence="14" id="KW-1185">Reference proteome</keyword>
<sequence>MREKGALLALLAGCGLTLTLYTLYVELQHERNRNYKALCDINEHMSCTKAFTSRYGKGFGLFDTQSHFNIPNPVYG</sequence>
<dbReference type="GO" id="GO:0047057">
    <property type="term" value="F:vitamin-K-epoxide reductase (warfarin-sensitive) activity"/>
    <property type="evidence" value="ECO:0007669"/>
    <property type="project" value="UniProtKB-EC"/>
</dbReference>
<proteinExistence type="inferred from homology"/>
<organism evidence="13 14">
    <name type="scientific">Dinothrombium tinctorium</name>
    <dbReference type="NCBI Taxonomy" id="1965070"/>
    <lineage>
        <taxon>Eukaryota</taxon>
        <taxon>Metazoa</taxon>
        <taxon>Ecdysozoa</taxon>
        <taxon>Arthropoda</taxon>
        <taxon>Chelicerata</taxon>
        <taxon>Arachnida</taxon>
        <taxon>Acari</taxon>
        <taxon>Acariformes</taxon>
        <taxon>Trombidiformes</taxon>
        <taxon>Prostigmata</taxon>
        <taxon>Anystina</taxon>
        <taxon>Parasitengona</taxon>
        <taxon>Trombidioidea</taxon>
        <taxon>Trombidiidae</taxon>
        <taxon>Dinothrombium</taxon>
    </lineage>
</organism>
<evidence type="ECO:0000256" key="2">
    <source>
        <dbReference type="ARBA" id="ARBA00006214"/>
    </source>
</evidence>
<keyword evidence="8" id="KW-0560">Oxidoreductase</keyword>
<gene>
    <name evidence="13" type="ORF">B4U79_09189</name>
</gene>
<keyword evidence="7" id="KW-1133">Transmembrane helix</keyword>
<dbReference type="Gene3D" id="1.20.1440.130">
    <property type="entry name" value="VKOR domain"/>
    <property type="match status" value="1"/>
</dbReference>
<dbReference type="Pfam" id="PF07884">
    <property type="entry name" value="VKOR"/>
    <property type="match status" value="1"/>
</dbReference>
<evidence type="ECO:0000256" key="6">
    <source>
        <dbReference type="ARBA" id="ARBA00022824"/>
    </source>
</evidence>
<dbReference type="CDD" id="cd12917">
    <property type="entry name" value="VKOR_euk"/>
    <property type="match status" value="1"/>
</dbReference>
<evidence type="ECO:0000256" key="11">
    <source>
        <dbReference type="ARBA" id="ARBA00023284"/>
    </source>
</evidence>
<dbReference type="OrthoDB" id="17010at2759"/>
<keyword evidence="11" id="KW-0676">Redox-active center</keyword>
<evidence type="ECO:0000256" key="7">
    <source>
        <dbReference type="ARBA" id="ARBA00022989"/>
    </source>
</evidence>
<evidence type="ECO:0000256" key="3">
    <source>
        <dbReference type="ARBA" id="ARBA00012278"/>
    </source>
</evidence>
<evidence type="ECO:0000256" key="4">
    <source>
        <dbReference type="ARBA" id="ARBA00022692"/>
    </source>
</evidence>
<evidence type="ECO:0000259" key="12">
    <source>
        <dbReference type="Pfam" id="PF07884"/>
    </source>
</evidence>
<dbReference type="EMBL" id="NCKU01012047">
    <property type="protein sequence ID" value="RWS00215.1"/>
    <property type="molecule type" value="Genomic_DNA"/>
</dbReference>
<dbReference type="GO" id="GO:0005789">
    <property type="term" value="C:endoplasmic reticulum membrane"/>
    <property type="evidence" value="ECO:0007669"/>
    <property type="project" value="UniProtKB-SubCell"/>
</dbReference>
<evidence type="ECO:0000256" key="8">
    <source>
        <dbReference type="ARBA" id="ARBA00023002"/>
    </source>
</evidence>
<dbReference type="InterPro" id="IPR042406">
    <property type="entry name" value="VKORC1/VKORC1L1"/>
</dbReference>
<accession>A0A443QAZ7</accession>
<dbReference type="PANTHER" id="PTHR14519">
    <property type="entry name" value="VITAMIN K EPOXIDE REDUCTASE COMPLEX, SUBUNIT 1"/>
    <property type="match status" value="1"/>
</dbReference>
<name>A0A443QAZ7_9ACAR</name>
<evidence type="ECO:0000256" key="9">
    <source>
        <dbReference type="ARBA" id="ARBA00023136"/>
    </source>
</evidence>
<comment type="subcellular location">
    <subcellularLocation>
        <location evidence="1">Endoplasmic reticulum membrane</location>
        <topology evidence="1">Multi-pass membrane protein</topology>
    </subcellularLocation>
</comment>
<keyword evidence="5" id="KW-0874">Quinone</keyword>
<protein>
    <recommendedName>
        <fullName evidence="3">vitamin-K-epoxide reductase (warfarin-sensitive)</fullName>
        <ecNumber evidence="3">1.17.4.4</ecNumber>
    </recommendedName>
</protein>
<keyword evidence="9" id="KW-0472">Membrane</keyword>
<dbReference type="GO" id="GO:0042373">
    <property type="term" value="P:vitamin K metabolic process"/>
    <property type="evidence" value="ECO:0007669"/>
    <property type="project" value="InterPro"/>
</dbReference>
<evidence type="ECO:0000256" key="10">
    <source>
        <dbReference type="ARBA" id="ARBA00023157"/>
    </source>
</evidence>
<dbReference type="GO" id="GO:0048038">
    <property type="term" value="F:quinone binding"/>
    <property type="evidence" value="ECO:0007669"/>
    <property type="project" value="UniProtKB-KW"/>
</dbReference>
<dbReference type="InterPro" id="IPR038354">
    <property type="entry name" value="VKOR_sf"/>
</dbReference>
<dbReference type="EC" id="1.17.4.4" evidence="3"/>
<evidence type="ECO:0000256" key="1">
    <source>
        <dbReference type="ARBA" id="ARBA00004477"/>
    </source>
</evidence>
<evidence type="ECO:0000313" key="14">
    <source>
        <dbReference type="Proteomes" id="UP000285301"/>
    </source>
</evidence>
<comment type="similarity">
    <text evidence="2">Belongs to the VKOR family.</text>
</comment>
<dbReference type="InterPro" id="IPR012932">
    <property type="entry name" value="VKOR"/>
</dbReference>
<dbReference type="Proteomes" id="UP000285301">
    <property type="component" value="Unassembled WGS sequence"/>
</dbReference>
<dbReference type="PANTHER" id="PTHR14519:SF8">
    <property type="entry name" value="VITAMIN K EPOXIDE REDUCTASE COMPLEX SUBUNIT 1"/>
    <property type="match status" value="1"/>
</dbReference>
<feature type="domain" description="Vitamin K epoxide reductase" evidence="12">
    <location>
        <begin position="7"/>
        <end position="76"/>
    </location>
</feature>
<keyword evidence="10" id="KW-1015">Disulfide bond</keyword>
<keyword evidence="6" id="KW-0256">Endoplasmic reticulum</keyword>
<keyword evidence="4" id="KW-0812">Transmembrane</keyword>
<reference evidence="13 14" key="1">
    <citation type="journal article" date="2018" name="Gigascience">
        <title>Genomes of trombidid mites reveal novel predicted allergens and laterally-transferred genes associated with secondary metabolism.</title>
        <authorList>
            <person name="Dong X."/>
            <person name="Chaisiri K."/>
            <person name="Xia D."/>
            <person name="Armstrong S.D."/>
            <person name="Fang Y."/>
            <person name="Donnelly M.J."/>
            <person name="Kadowaki T."/>
            <person name="McGarry J.W."/>
            <person name="Darby A.C."/>
            <person name="Makepeace B.L."/>
        </authorList>
    </citation>
    <scope>NUCLEOTIDE SEQUENCE [LARGE SCALE GENOMIC DNA]</scope>
    <source>
        <strain evidence="13">UoL-WK</strain>
    </source>
</reference>
<dbReference type="AlphaFoldDB" id="A0A443QAZ7"/>
<comment type="caution">
    <text evidence="13">The sequence shown here is derived from an EMBL/GenBank/DDBJ whole genome shotgun (WGS) entry which is preliminary data.</text>
</comment>
<evidence type="ECO:0000256" key="5">
    <source>
        <dbReference type="ARBA" id="ARBA00022719"/>
    </source>
</evidence>
<evidence type="ECO:0000313" key="13">
    <source>
        <dbReference type="EMBL" id="RWS00215.1"/>
    </source>
</evidence>